<dbReference type="GO" id="GO:0016852">
    <property type="term" value="F:sirohydrochlorin cobaltochelatase activity"/>
    <property type="evidence" value="ECO:0007669"/>
    <property type="project" value="InterPro"/>
</dbReference>
<sequence>MPAGGGGLDAKPPASGPDRKALRRIAAMPTTHNAILLAAFGSRLPGAEDSLGVMRACAQELYPDWRVETAFTSGTVRRHKGAHSRQGRSPGEVLRQLVREGVRRLAVQSLHVVPGDEFLGLQRLVASMRGGPDGFERIELGRPLLGNAEDVRRAARALLSVLPSPRAKGEVVLLMGHGTRGNANSVYQDLADELRALDPSVLIGALEAEPGLAAKVDELRALGARKVHLLPLLFARGVHATRDMAGEGGHSWRGALTRAGFICETHLKGAGEHPALAEIWLSHLREAVERVRA</sequence>
<dbReference type="PIRSF" id="PIRSF033579">
    <property type="entry name" value="Anaer_Co_chel"/>
    <property type="match status" value="1"/>
</dbReference>
<organism evidence="3 4">
    <name type="scientific">Humidesulfovibrio mexicanus</name>
    <dbReference type="NCBI Taxonomy" id="147047"/>
    <lineage>
        <taxon>Bacteria</taxon>
        <taxon>Pseudomonadati</taxon>
        <taxon>Thermodesulfobacteriota</taxon>
        <taxon>Desulfovibrionia</taxon>
        <taxon>Desulfovibrionales</taxon>
        <taxon>Desulfovibrionaceae</taxon>
        <taxon>Humidesulfovibrio</taxon>
    </lineage>
</organism>
<dbReference type="Gene3D" id="3.40.50.1400">
    <property type="match status" value="2"/>
</dbReference>
<dbReference type="EMBL" id="FZOC01000001">
    <property type="protein sequence ID" value="SNR69264.1"/>
    <property type="molecule type" value="Genomic_DNA"/>
</dbReference>
<proteinExistence type="predicted"/>
<protein>
    <submittedName>
        <fullName evidence="3">Sirohydrochlorin cobaltochelatase</fullName>
    </submittedName>
</protein>
<dbReference type="Proteomes" id="UP000198324">
    <property type="component" value="Unassembled WGS sequence"/>
</dbReference>
<gene>
    <name evidence="3" type="ORF">SAMN04488503_0903</name>
</gene>
<dbReference type="InterPro" id="IPR010388">
    <property type="entry name" value="Anaerobic_Co-chelatase"/>
</dbReference>
<keyword evidence="2" id="KW-0479">Metal-binding</keyword>
<dbReference type="GO" id="GO:0046872">
    <property type="term" value="F:metal ion binding"/>
    <property type="evidence" value="ECO:0007669"/>
    <property type="project" value="UniProtKB-KW"/>
</dbReference>
<dbReference type="SUPFAM" id="SSF53800">
    <property type="entry name" value="Chelatase"/>
    <property type="match status" value="1"/>
</dbReference>
<dbReference type="GO" id="GO:0019251">
    <property type="term" value="P:anaerobic cobalamin biosynthetic process"/>
    <property type="evidence" value="ECO:0007669"/>
    <property type="project" value="InterPro"/>
</dbReference>
<keyword evidence="4" id="KW-1185">Reference proteome</keyword>
<name>A0A238YF96_9BACT</name>
<feature type="binding site" evidence="2">
    <location>
        <position position="177"/>
    </location>
    <ligand>
        <name>Co(2+)</name>
        <dbReference type="ChEBI" id="CHEBI:48828"/>
    </ligand>
</feature>
<feature type="binding site" evidence="2">
    <location>
        <position position="207"/>
    </location>
    <ligand>
        <name>Co(2+)</name>
        <dbReference type="ChEBI" id="CHEBI:48828"/>
    </ligand>
</feature>
<evidence type="ECO:0000313" key="4">
    <source>
        <dbReference type="Proteomes" id="UP000198324"/>
    </source>
</evidence>
<evidence type="ECO:0000256" key="2">
    <source>
        <dbReference type="PIRSR" id="PIRSR033579-3"/>
    </source>
</evidence>
<evidence type="ECO:0000256" key="1">
    <source>
        <dbReference type="PIRSR" id="PIRSR033579-1"/>
    </source>
</evidence>
<feature type="active site" description="Proton acceptor" evidence="1">
    <location>
        <position position="177"/>
    </location>
</feature>
<accession>A0A238YF96</accession>
<dbReference type="AlphaFoldDB" id="A0A238YF96"/>
<dbReference type="Pfam" id="PF06180">
    <property type="entry name" value="CbiK"/>
    <property type="match status" value="1"/>
</dbReference>
<evidence type="ECO:0000313" key="3">
    <source>
        <dbReference type="EMBL" id="SNR69264.1"/>
    </source>
</evidence>
<feature type="binding site" evidence="2">
    <location>
        <position position="239"/>
    </location>
    <ligand>
        <name>Co(2+)</name>
        <dbReference type="ChEBI" id="CHEBI:48828"/>
    </ligand>
</feature>
<reference evidence="3 4" key="1">
    <citation type="submission" date="2017-06" db="EMBL/GenBank/DDBJ databases">
        <authorList>
            <person name="Kim H.J."/>
            <person name="Triplett B.A."/>
        </authorList>
    </citation>
    <scope>NUCLEOTIDE SEQUENCE [LARGE SCALE GENOMIC DNA]</scope>
    <source>
        <strain evidence="3 4">DSM 13116</strain>
    </source>
</reference>
<keyword evidence="2" id="KW-0170">Cobalt</keyword>